<comment type="subcellular location">
    <subcellularLocation>
        <location evidence="1">Membrane</location>
    </subcellularLocation>
</comment>
<dbReference type="Gene3D" id="2.40.160.50">
    <property type="entry name" value="membrane protein fhac: a member of the omp85/tpsb transporter family"/>
    <property type="match status" value="1"/>
</dbReference>
<dbReference type="KEGG" id="pseg:D3H65_01245"/>
<gene>
    <name evidence="7" type="ORF">D3H65_01245</name>
</gene>
<evidence type="ECO:0000256" key="2">
    <source>
        <dbReference type="ARBA" id="ARBA00022692"/>
    </source>
</evidence>
<dbReference type="InterPro" id="IPR000184">
    <property type="entry name" value="Bac_surfAg_D15"/>
</dbReference>
<dbReference type="Pfam" id="PF01103">
    <property type="entry name" value="Omp85"/>
    <property type="match status" value="1"/>
</dbReference>
<dbReference type="Proteomes" id="UP000263900">
    <property type="component" value="Chromosome"/>
</dbReference>
<evidence type="ECO:0000256" key="5">
    <source>
        <dbReference type="ARBA" id="ARBA00023237"/>
    </source>
</evidence>
<dbReference type="Gene3D" id="3.10.20.310">
    <property type="entry name" value="membrane protein fhac"/>
    <property type="match status" value="1"/>
</dbReference>
<dbReference type="GO" id="GO:0019867">
    <property type="term" value="C:outer membrane"/>
    <property type="evidence" value="ECO:0007669"/>
    <property type="project" value="InterPro"/>
</dbReference>
<keyword evidence="5" id="KW-0998">Cell outer membrane</keyword>
<evidence type="ECO:0000256" key="4">
    <source>
        <dbReference type="ARBA" id="ARBA00023136"/>
    </source>
</evidence>
<dbReference type="EMBL" id="CP032157">
    <property type="protein sequence ID" value="AXY78471.1"/>
    <property type="molecule type" value="Genomic_DNA"/>
</dbReference>
<evidence type="ECO:0000256" key="3">
    <source>
        <dbReference type="ARBA" id="ARBA00022729"/>
    </source>
</evidence>
<protein>
    <recommendedName>
        <fullName evidence="6">Bacterial surface antigen (D15) domain-containing protein</fullName>
    </recommendedName>
</protein>
<feature type="domain" description="Bacterial surface antigen (D15)" evidence="6">
    <location>
        <begin position="353"/>
        <end position="722"/>
    </location>
</feature>
<dbReference type="OrthoDB" id="9814535at2"/>
<accession>A0A3B7N9H0</accession>
<keyword evidence="4" id="KW-0472">Membrane</keyword>
<organism evidence="7 8">
    <name type="scientific">Paraflavitalea soli</name>
    <dbReference type="NCBI Taxonomy" id="2315862"/>
    <lineage>
        <taxon>Bacteria</taxon>
        <taxon>Pseudomonadati</taxon>
        <taxon>Bacteroidota</taxon>
        <taxon>Chitinophagia</taxon>
        <taxon>Chitinophagales</taxon>
        <taxon>Chitinophagaceae</taxon>
        <taxon>Paraflavitalea</taxon>
    </lineage>
</organism>
<dbReference type="InterPro" id="IPR039910">
    <property type="entry name" value="D15-like"/>
</dbReference>
<evidence type="ECO:0000313" key="7">
    <source>
        <dbReference type="EMBL" id="AXY78471.1"/>
    </source>
</evidence>
<dbReference type="PANTHER" id="PTHR12815">
    <property type="entry name" value="SORTING AND ASSEMBLY MACHINERY SAMM50 PROTEIN FAMILY MEMBER"/>
    <property type="match status" value="1"/>
</dbReference>
<proteinExistence type="predicted"/>
<evidence type="ECO:0000313" key="8">
    <source>
        <dbReference type="Proteomes" id="UP000263900"/>
    </source>
</evidence>
<dbReference type="PANTHER" id="PTHR12815:SF47">
    <property type="entry name" value="TRANSLOCATION AND ASSEMBLY MODULE SUBUNIT TAMA"/>
    <property type="match status" value="1"/>
</dbReference>
<dbReference type="AlphaFoldDB" id="A0A3B7N9H0"/>
<keyword evidence="3" id="KW-0732">Signal</keyword>
<keyword evidence="8" id="KW-1185">Reference proteome</keyword>
<evidence type="ECO:0000256" key="1">
    <source>
        <dbReference type="ARBA" id="ARBA00004370"/>
    </source>
</evidence>
<reference evidence="7 8" key="1">
    <citation type="submission" date="2018-09" db="EMBL/GenBank/DDBJ databases">
        <title>Genome sequencing of strain 6GH32-13.</title>
        <authorList>
            <person name="Weon H.-Y."/>
            <person name="Heo J."/>
            <person name="Kwon S.-W."/>
        </authorList>
    </citation>
    <scope>NUCLEOTIDE SEQUENCE [LARGE SCALE GENOMIC DNA]</scope>
    <source>
        <strain evidence="7 8">5GH32-13</strain>
    </source>
</reference>
<keyword evidence="2" id="KW-0812">Transmembrane</keyword>
<name>A0A3B7N9H0_9BACT</name>
<sequence>MASCSNTKHLPANDALYLGATVKVKAEGLGKKKRKALATELTSLTRPRPNRKFLGIRFKLWIYNLAGNPTSETSFRGKLKNKTGEPPVLLSEVSLTRNADILQNYLQNKGFFQAEVTGDTTVKHKKARATYKVKTGKQYIIDTVRYEMDSSFLGNTIRQTEKQTILKRGEPYSLDVIKLERERIDAYLKDNGFYYFNPEYLMVETDSTIGNNRVNMYVVLKPGLPRNAKEMYTIKDVVIYTNFRLNANTDSSRRGGELYKGYTVVDRAKLYKPYLFEQAMQFQPNDIYNRKDHNLSLNRLINLGVFKFVKNRFERDTTSPFAQLNTYYYLTPNPKKSLRAELNGTSKSNNLVGTNLSVSWRNRNTFRAGELLKITASGGAEVQYSSAQKGYNVYRIGLEGSLTFPRFLIPFFKINPKGGFVPKTNMLVGYDMLNKRKLYTLNSFRASYGYAWKESLYKEHQFNPISINYVQPLNVTDEYKAQMALDPTLEKAIEKQFILGSTYNFTYDDRIDKQAHSSGFYFSGTLDASGNLAGLILGDSNSGKSGQLFGAVFSQYVKGEADLRYYLQTGAKSSWANRLIIGASLPHGNSRSLPYIKQFFSGGTNSIRAFRNRGLGPGTYYDVTQTGVQDQTGDIKLELNTELRGKLFSIVEGAAFVDAGNIWLYNNDPNKPGAQFSKTFLKEIAVGAGLGLRLDVTILIIRLDVAFPLRKPWLPDGERWVVDKIQFGNSAWRKDNLIWNLGIGYPF</sequence>
<evidence type="ECO:0000259" key="6">
    <source>
        <dbReference type="Pfam" id="PF01103"/>
    </source>
</evidence>